<protein>
    <submittedName>
        <fullName evidence="1">Uncharacterized protein</fullName>
    </submittedName>
</protein>
<evidence type="ECO:0000313" key="1">
    <source>
        <dbReference type="EMBL" id="RMZ96309.1"/>
    </source>
</evidence>
<comment type="caution">
    <text evidence="1">The sequence shown here is derived from an EMBL/GenBank/DDBJ whole genome shotgun (WGS) entry which is preliminary data.</text>
</comment>
<reference evidence="1 2" key="1">
    <citation type="journal article" date="2018" name="Sci. Rep.">
        <title>Genomic signatures of local adaptation to the degree of environmental predictability in rotifers.</title>
        <authorList>
            <person name="Franch-Gras L."/>
            <person name="Hahn C."/>
            <person name="Garcia-Roger E.M."/>
            <person name="Carmona M.J."/>
            <person name="Serra M."/>
            <person name="Gomez A."/>
        </authorList>
    </citation>
    <scope>NUCLEOTIDE SEQUENCE [LARGE SCALE GENOMIC DNA]</scope>
    <source>
        <strain evidence="1">HYR1</strain>
    </source>
</reference>
<evidence type="ECO:0000313" key="2">
    <source>
        <dbReference type="Proteomes" id="UP000276133"/>
    </source>
</evidence>
<dbReference type="Proteomes" id="UP000276133">
    <property type="component" value="Unassembled WGS sequence"/>
</dbReference>
<dbReference type="AlphaFoldDB" id="A0A3M7PBG7"/>
<name>A0A3M7PBG7_BRAPC</name>
<sequence>MRHFFQKATSKSFSQIFDAFSMSIFSNLFITKFFSKHYTNFNTQNCPSLPLVIDFKAPILGRFRNFLKKMRTSKRKRCLSVEKTTDLNHGCSDDYQSYGFKSSLDSSVSKKSKKDAHKLSDISNLEFDRTGLLYICAVSLGEHVFIISFYLNKMIDDGLLQAWSDLSIKKV</sequence>
<proteinExistence type="predicted"/>
<keyword evidence="2" id="KW-1185">Reference proteome</keyword>
<dbReference type="EMBL" id="REGN01012288">
    <property type="protein sequence ID" value="RMZ96309.1"/>
    <property type="molecule type" value="Genomic_DNA"/>
</dbReference>
<gene>
    <name evidence="1" type="ORF">BpHYR1_026630</name>
</gene>
<organism evidence="1 2">
    <name type="scientific">Brachionus plicatilis</name>
    <name type="common">Marine rotifer</name>
    <name type="synonym">Brachionus muelleri</name>
    <dbReference type="NCBI Taxonomy" id="10195"/>
    <lineage>
        <taxon>Eukaryota</taxon>
        <taxon>Metazoa</taxon>
        <taxon>Spiralia</taxon>
        <taxon>Gnathifera</taxon>
        <taxon>Rotifera</taxon>
        <taxon>Eurotatoria</taxon>
        <taxon>Monogononta</taxon>
        <taxon>Pseudotrocha</taxon>
        <taxon>Ploima</taxon>
        <taxon>Brachionidae</taxon>
        <taxon>Brachionus</taxon>
    </lineage>
</organism>
<accession>A0A3M7PBG7</accession>